<dbReference type="Gene3D" id="2.60.120.590">
    <property type="entry name" value="Alpha-ketoglutarate-dependent dioxygenase AlkB-like"/>
    <property type="match status" value="1"/>
</dbReference>
<feature type="region of interest" description="Disordered" evidence="1">
    <location>
        <begin position="202"/>
        <end position="221"/>
    </location>
</feature>
<name>A0ABT0JRQ4_9ACTN</name>
<dbReference type="PROSITE" id="PS51471">
    <property type="entry name" value="FE2OG_OXY"/>
    <property type="match status" value="1"/>
</dbReference>
<reference evidence="3 4" key="1">
    <citation type="submission" date="2022-04" db="EMBL/GenBank/DDBJ databases">
        <title>Genome diversity in the genus Frankia.</title>
        <authorList>
            <person name="Carlos-Shanley C."/>
            <person name="Hahn D."/>
        </authorList>
    </citation>
    <scope>NUCLEOTIDE SEQUENCE [LARGE SCALE GENOMIC DNA]</scope>
    <source>
        <strain evidence="3 4">Ag45/Mut15</strain>
    </source>
</reference>
<keyword evidence="4" id="KW-1185">Reference proteome</keyword>
<feature type="domain" description="Fe2OG dioxygenase" evidence="2">
    <location>
        <begin position="93"/>
        <end position="202"/>
    </location>
</feature>
<dbReference type="EMBL" id="JALKFT010000001">
    <property type="protein sequence ID" value="MCK9874207.1"/>
    <property type="molecule type" value="Genomic_DNA"/>
</dbReference>
<evidence type="ECO:0000256" key="1">
    <source>
        <dbReference type="SAM" id="MobiDB-lite"/>
    </source>
</evidence>
<dbReference type="Pfam" id="PF13532">
    <property type="entry name" value="2OG-FeII_Oxy_2"/>
    <property type="match status" value="1"/>
</dbReference>
<gene>
    <name evidence="3" type="ORF">MXD59_00125</name>
</gene>
<dbReference type="InterPro" id="IPR032854">
    <property type="entry name" value="ALKBH3"/>
</dbReference>
<organism evidence="3 4">
    <name type="scientific">Frankia umida</name>
    <dbReference type="NCBI Taxonomy" id="573489"/>
    <lineage>
        <taxon>Bacteria</taxon>
        <taxon>Bacillati</taxon>
        <taxon>Actinomycetota</taxon>
        <taxon>Actinomycetes</taxon>
        <taxon>Frankiales</taxon>
        <taxon>Frankiaceae</taxon>
        <taxon>Frankia</taxon>
    </lineage>
</organism>
<dbReference type="InterPro" id="IPR027450">
    <property type="entry name" value="AlkB-like"/>
</dbReference>
<protein>
    <submittedName>
        <fullName evidence="3">Alpha-ketoglutarate-dependent dioxygenase AlkB</fullName>
    </submittedName>
</protein>
<evidence type="ECO:0000313" key="4">
    <source>
        <dbReference type="Proteomes" id="UP001201873"/>
    </source>
</evidence>
<dbReference type="PANTHER" id="PTHR31212">
    <property type="entry name" value="ALPHA-KETOGLUTARATE-DEPENDENT DIOXYGENASE ALKB HOMOLOG 3"/>
    <property type="match status" value="1"/>
</dbReference>
<dbReference type="InterPro" id="IPR037151">
    <property type="entry name" value="AlkB-like_sf"/>
</dbReference>
<keyword evidence="3" id="KW-0560">Oxidoreductase</keyword>
<accession>A0ABT0JRQ4</accession>
<sequence length="221" mass="24938">MTDVATVDSTAPATRIWLDERSWVDVTRGWLRDADTLYDQMRTGLPWRQGTMWRYERTVTEPRLSTWIPRGGPVPFPALTAAYRALRRTYGVEFDGFGLSLYRDGNDAVALHRDREMRWLDDTVIAILTLGARRPFLVKSRHLPPGRRLLNDPQDPGGRDLAPAGGDLIVLGGRAQADWLHGVPRVPGQIGGRISVQWRWTSRTGRPEQGPGYGAARHFSR</sequence>
<evidence type="ECO:0000259" key="2">
    <source>
        <dbReference type="PROSITE" id="PS51471"/>
    </source>
</evidence>
<keyword evidence="3" id="KW-0223">Dioxygenase</keyword>
<dbReference type="PANTHER" id="PTHR31212:SF4">
    <property type="entry name" value="ALPHA-KETOGLUTARATE-DEPENDENT DIOXYGENASE ALKB HOMOLOG 3"/>
    <property type="match status" value="1"/>
</dbReference>
<dbReference type="GO" id="GO:0051213">
    <property type="term" value="F:dioxygenase activity"/>
    <property type="evidence" value="ECO:0007669"/>
    <property type="project" value="UniProtKB-KW"/>
</dbReference>
<dbReference type="InterPro" id="IPR005123">
    <property type="entry name" value="Oxoglu/Fe-dep_dioxygenase_dom"/>
</dbReference>
<evidence type="ECO:0000313" key="3">
    <source>
        <dbReference type="EMBL" id="MCK9874207.1"/>
    </source>
</evidence>
<comment type="caution">
    <text evidence="3">The sequence shown here is derived from an EMBL/GenBank/DDBJ whole genome shotgun (WGS) entry which is preliminary data.</text>
</comment>
<proteinExistence type="predicted"/>
<dbReference type="Proteomes" id="UP001201873">
    <property type="component" value="Unassembled WGS sequence"/>
</dbReference>
<dbReference type="SUPFAM" id="SSF51197">
    <property type="entry name" value="Clavaminate synthase-like"/>
    <property type="match status" value="1"/>
</dbReference>